<sequence>MGGHCESTTSKLPTLSLDRYSTSVNSVSFDQISISDSETVVSAFGYDNPSEETLKCVRAGDREKPLIDKPKHSSSVSSFRKKREELITTDADTWMGAAKISSSTFTLPQANNANFRYGWDNALAGHGQQFAIWHKRNTRPFRIDTTVTIPDPAGYGTLILGTTEDMERTQNLQLTDSNYDFLVDEDPESNCRHKSIVAMEFRDDGFLTTVLQCSGKQKENPEYYIWRYMIKIWSTKNSKQHNNRDHVMFEGMPMNKLSRDGRLFAYQTFEKCIPKTIVLDAESGEEVWAQEYPGEARNCWAMEFSKDCTRLLSQYLKVTCFKSKKFSRIVEIINLADGSLLHKISLENWGIHPVITSPTLRASFALNDNQIVLLQSASHHQHWTPVRNEKKSILRHIKSWLHKSSNAATKHFPPESTMPFSVVVDMKKSQITHRSLLQNQSSAFLSPSISSDGSCFVTANYMSGATSTPRAGIYLTDVESGKSMQMENSGEGLVLNVFVLQGDGR</sequence>
<dbReference type="SUPFAM" id="SSF50998">
    <property type="entry name" value="Quinoprotein alcohol dehydrogenase-like"/>
    <property type="match status" value="1"/>
</dbReference>
<proteinExistence type="predicted"/>
<reference evidence="1" key="1">
    <citation type="journal article" date="2020" name="Stud. Mycol.">
        <title>101 Dothideomycetes genomes: a test case for predicting lifestyles and emergence of pathogens.</title>
        <authorList>
            <person name="Haridas S."/>
            <person name="Albert R."/>
            <person name="Binder M."/>
            <person name="Bloem J."/>
            <person name="Labutti K."/>
            <person name="Salamov A."/>
            <person name="Andreopoulos B."/>
            <person name="Baker S."/>
            <person name="Barry K."/>
            <person name="Bills G."/>
            <person name="Bluhm B."/>
            <person name="Cannon C."/>
            <person name="Castanera R."/>
            <person name="Culley D."/>
            <person name="Daum C."/>
            <person name="Ezra D."/>
            <person name="Gonzalez J."/>
            <person name="Henrissat B."/>
            <person name="Kuo A."/>
            <person name="Liang C."/>
            <person name="Lipzen A."/>
            <person name="Lutzoni F."/>
            <person name="Magnuson J."/>
            <person name="Mondo S."/>
            <person name="Nolan M."/>
            <person name="Ohm R."/>
            <person name="Pangilinan J."/>
            <person name="Park H.-J."/>
            <person name="Ramirez L."/>
            <person name="Alfaro M."/>
            <person name="Sun H."/>
            <person name="Tritt A."/>
            <person name="Yoshinaga Y."/>
            <person name="Zwiers L.-H."/>
            <person name="Turgeon B."/>
            <person name="Goodwin S."/>
            <person name="Spatafora J."/>
            <person name="Crous P."/>
            <person name="Grigoriev I."/>
        </authorList>
    </citation>
    <scope>NUCLEOTIDE SEQUENCE</scope>
    <source>
        <strain evidence="1">CBS 115976</strain>
    </source>
</reference>
<dbReference type="EMBL" id="MU004234">
    <property type="protein sequence ID" value="KAF2670521.1"/>
    <property type="molecule type" value="Genomic_DNA"/>
</dbReference>
<protein>
    <submittedName>
        <fullName evidence="1">Uncharacterized protein</fullName>
    </submittedName>
</protein>
<gene>
    <name evidence="1" type="ORF">BT63DRAFT_439538</name>
</gene>
<name>A0A6A6UG29_9PEZI</name>
<evidence type="ECO:0000313" key="1">
    <source>
        <dbReference type="EMBL" id="KAF2670521.1"/>
    </source>
</evidence>
<accession>A0A6A6UG29</accession>
<dbReference type="AlphaFoldDB" id="A0A6A6UG29"/>
<dbReference type="InterPro" id="IPR011047">
    <property type="entry name" value="Quinoprotein_ADH-like_sf"/>
</dbReference>
<organism evidence="1 2">
    <name type="scientific">Microthyrium microscopicum</name>
    <dbReference type="NCBI Taxonomy" id="703497"/>
    <lineage>
        <taxon>Eukaryota</taxon>
        <taxon>Fungi</taxon>
        <taxon>Dikarya</taxon>
        <taxon>Ascomycota</taxon>
        <taxon>Pezizomycotina</taxon>
        <taxon>Dothideomycetes</taxon>
        <taxon>Dothideomycetes incertae sedis</taxon>
        <taxon>Microthyriales</taxon>
        <taxon>Microthyriaceae</taxon>
        <taxon>Microthyrium</taxon>
    </lineage>
</organism>
<dbReference type="Proteomes" id="UP000799302">
    <property type="component" value="Unassembled WGS sequence"/>
</dbReference>
<feature type="non-terminal residue" evidence="1">
    <location>
        <position position="505"/>
    </location>
</feature>
<evidence type="ECO:0000313" key="2">
    <source>
        <dbReference type="Proteomes" id="UP000799302"/>
    </source>
</evidence>
<keyword evidence="2" id="KW-1185">Reference proteome</keyword>